<organism evidence="2 3">
    <name type="scientific">Allacma fusca</name>
    <dbReference type="NCBI Taxonomy" id="39272"/>
    <lineage>
        <taxon>Eukaryota</taxon>
        <taxon>Metazoa</taxon>
        <taxon>Ecdysozoa</taxon>
        <taxon>Arthropoda</taxon>
        <taxon>Hexapoda</taxon>
        <taxon>Collembola</taxon>
        <taxon>Symphypleona</taxon>
        <taxon>Sminthuridae</taxon>
        <taxon>Allacma</taxon>
    </lineage>
</organism>
<dbReference type="OrthoDB" id="448954at2759"/>
<evidence type="ECO:0000313" key="3">
    <source>
        <dbReference type="Proteomes" id="UP000708208"/>
    </source>
</evidence>
<evidence type="ECO:0000313" key="2">
    <source>
        <dbReference type="EMBL" id="CAG7730343.1"/>
    </source>
</evidence>
<name>A0A8J2JZI6_9HEXA</name>
<dbReference type="AlphaFoldDB" id="A0A8J2JZI6"/>
<dbReference type="EMBL" id="CAJVCH010192645">
    <property type="protein sequence ID" value="CAG7730343.1"/>
    <property type="molecule type" value="Genomic_DNA"/>
</dbReference>
<keyword evidence="3" id="KW-1185">Reference proteome</keyword>
<dbReference type="GO" id="GO:0001671">
    <property type="term" value="F:ATPase activator activity"/>
    <property type="evidence" value="ECO:0007669"/>
    <property type="project" value="InterPro"/>
</dbReference>
<protein>
    <recommendedName>
        <fullName evidence="1">Co-chaperone HscB C-terminal oligomerisation domain-containing protein</fullName>
    </recommendedName>
</protein>
<dbReference type="GO" id="GO:0044571">
    <property type="term" value="P:[2Fe-2S] cluster assembly"/>
    <property type="evidence" value="ECO:0007669"/>
    <property type="project" value="InterPro"/>
</dbReference>
<dbReference type="Pfam" id="PF07743">
    <property type="entry name" value="HSCB_C"/>
    <property type="match status" value="1"/>
</dbReference>
<comment type="caution">
    <text evidence="2">The sequence shown here is derived from an EMBL/GenBank/DDBJ whole genome shotgun (WGS) entry which is preliminary data.</text>
</comment>
<evidence type="ECO:0000259" key="1">
    <source>
        <dbReference type="Pfam" id="PF07743"/>
    </source>
</evidence>
<dbReference type="Proteomes" id="UP000708208">
    <property type="component" value="Unassembled WGS sequence"/>
</dbReference>
<dbReference type="InterPro" id="IPR004640">
    <property type="entry name" value="HscB"/>
</dbReference>
<dbReference type="GO" id="GO:0051087">
    <property type="term" value="F:protein-folding chaperone binding"/>
    <property type="evidence" value="ECO:0007669"/>
    <property type="project" value="InterPro"/>
</dbReference>
<dbReference type="GO" id="GO:0051259">
    <property type="term" value="P:protein complex oligomerization"/>
    <property type="evidence" value="ECO:0007669"/>
    <property type="project" value="InterPro"/>
</dbReference>
<reference evidence="2" key="1">
    <citation type="submission" date="2021-06" db="EMBL/GenBank/DDBJ databases">
        <authorList>
            <person name="Hodson N. C."/>
            <person name="Mongue J. A."/>
            <person name="Jaron S. K."/>
        </authorList>
    </citation>
    <scope>NUCLEOTIDE SEQUENCE</scope>
</reference>
<dbReference type="GO" id="GO:0005739">
    <property type="term" value="C:mitochondrion"/>
    <property type="evidence" value="ECO:0007669"/>
    <property type="project" value="TreeGrafter"/>
</dbReference>
<dbReference type="NCBIfam" id="TIGR00714">
    <property type="entry name" value="hscB"/>
    <property type="match status" value="1"/>
</dbReference>
<dbReference type="HAMAP" id="MF_00682">
    <property type="entry name" value="HscB"/>
    <property type="match status" value="1"/>
</dbReference>
<dbReference type="PANTHER" id="PTHR14021:SF15">
    <property type="entry name" value="IRON-SULFUR CLUSTER CO-CHAPERONE PROTEIN HSCB"/>
    <property type="match status" value="1"/>
</dbReference>
<gene>
    <name evidence="2" type="ORF">AFUS01_LOCUS18992</name>
</gene>
<proteinExistence type="inferred from homology"/>
<feature type="domain" description="Co-chaperone HscB C-terminal oligomerisation" evidence="1">
    <location>
        <begin position="162"/>
        <end position="233"/>
    </location>
</feature>
<dbReference type="PANTHER" id="PTHR14021">
    <property type="entry name" value="IRON-SULFUR CLUSTER CO-CHAPERONE PROTEIN HSCB"/>
    <property type="match status" value="1"/>
</dbReference>
<accession>A0A8J2JZI6</accession>
<sequence length="243" mass="28325">MLKRIIAPFSFSRVFREEIKSGDNFAIWSSTSQRRFCSAVSGSCWKCGQKLAENQFSLQCPACQSLRKFGGEDVNYFKIFGAKETYRIDLSKLSMEMKILQKNLHPDLFSLKTKEEQELSESLSSLVNKAYSTLQNPIERAQYMLERRGINSEMLETKMTTDVEFLMEVMELNERLDEIEDSKDWAEFRRENNEKILELNGKLEDAFEKENIDEAMLILAKMKYYGNLQDKLKKLQSRLGVVD</sequence>
<dbReference type="InterPro" id="IPR009073">
    <property type="entry name" value="HscB_oligo_C"/>
</dbReference>